<dbReference type="PIRSF" id="PIRSF002869">
    <property type="entry name" value="MviN"/>
    <property type="match status" value="1"/>
</dbReference>
<dbReference type="GO" id="GO:0034204">
    <property type="term" value="P:lipid translocation"/>
    <property type="evidence" value="ECO:0007669"/>
    <property type="project" value="TreeGrafter"/>
</dbReference>
<evidence type="ECO:0000256" key="2">
    <source>
        <dbReference type="ARBA" id="ARBA00022475"/>
    </source>
</evidence>
<keyword evidence="4 10" id="KW-0133">Cell shape</keyword>
<evidence type="ECO:0000313" key="13">
    <source>
        <dbReference type="Proteomes" id="UP000095237"/>
    </source>
</evidence>
<dbReference type="PANTHER" id="PTHR47019:SF1">
    <property type="entry name" value="LIPID II FLIPPASE MURJ"/>
    <property type="match status" value="1"/>
</dbReference>
<feature type="transmembrane region" description="Helical" evidence="10">
    <location>
        <begin position="276"/>
        <end position="297"/>
    </location>
</feature>
<comment type="function">
    <text evidence="8 10 11">Involved in peptidoglycan biosynthesis. Transports lipid-linked peptidoglycan precursors from the inner to the outer leaflet of the cytoplasmic membrane.</text>
</comment>
<keyword evidence="2 10" id="KW-1003">Cell membrane</keyword>
<keyword evidence="10 11" id="KW-0813">Transport</keyword>
<evidence type="ECO:0000256" key="5">
    <source>
        <dbReference type="ARBA" id="ARBA00022984"/>
    </source>
</evidence>
<evidence type="ECO:0000256" key="8">
    <source>
        <dbReference type="ARBA" id="ARBA00060041"/>
    </source>
</evidence>
<name>A0A1E5ILD0_ENDTX</name>
<dbReference type="PANTHER" id="PTHR47019">
    <property type="entry name" value="LIPID II FLIPPASE MURJ"/>
    <property type="match status" value="1"/>
</dbReference>
<keyword evidence="6 10" id="KW-1133">Transmembrane helix</keyword>
<dbReference type="GO" id="GO:0015648">
    <property type="term" value="F:lipid-linked peptidoglycan transporter activity"/>
    <property type="evidence" value="ECO:0007669"/>
    <property type="project" value="UniProtKB-UniRule"/>
</dbReference>
<feature type="transmembrane region" description="Helical" evidence="10">
    <location>
        <begin position="161"/>
        <end position="182"/>
    </location>
</feature>
<feature type="transmembrane region" description="Helical" evidence="10">
    <location>
        <begin position="358"/>
        <end position="380"/>
    </location>
</feature>
<evidence type="ECO:0000256" key="1">
    <source>
        <dbReference type="ARBA" id="ARBA00004651"/>
    </source>
</evidence>
<comment type="similarity">
    <text evidence="9 10 11">Belongs to the MurJ/MviN family.</text>
</comment>
<keyword evidence="10 11" id="KW-0961">Cell wall biogenesis/degradation</keyword>
<dbReference type="Proteomes" id="UP000095237">
    <property type="component" value="Unassembled WGS sequence"/>
</dbReference>
<dbReference type="InterPro" id="IPR051050">
    <property type="entry name" value="Lipid_II_flippase_MurJ/MviN"/>
</dbReference>
<comment type="subcellular location">
    <subcellularLocation>
        <location evidence="1 10">Cell membrane</location>
        <topology evidence="1 10">Multi-pass membrane protein</topology>
    </subcellularLocation>
</comment>
<feature type="transmembrane region" description="Helical" evidence="10">
    <location>
        <begin position="392"/>
        <end position="409"/>
    </location>
</feature>
<keyword evidence="7 10" id="KW-0472">Membrane</keyword>
<organism evidence="12 13">
    <name type="scientific">Endomicrobium trichonymphae</name>
    <dbReference type="NCBI Taxonomy" id="1408204"/>
    <lineage>
        <taxon>Bacteria</taxon>
        <taxon>Pseudomonadati</taxon>
        <taxon>Elusimicrobiota</taxon>
        <taxon>Endomicrobiia</taxon>
        <taxon>Endomicrobiales</taxon>
        <taxon>Endomicrobiaceae</taxon>
        <taxon>Candidatus Endomicrobiellum</taxon>
    </lineage>
</organism>
<proteinExistence type="inferred from homology"/>
<evidence type="ECO:0000256" key="7">
    <source>
        <dbReference type="ARBA" id="ARBA00023136"/>
    </source>
</evidence>
<evidence type="ECO:0000256" key="6">
    <source>
        <dbReference type="ARBA" id="ARBA00022989"/>
    </source>
</evidence>
<dbReference type="CDD" id="cd13123">
    <property type="entry name" value="MATE_MurJ_like"/>
    <property type="match status" value="1"/>
</dbReference>
<gene>
    <name evidence="10" type="primary">murJ</name>
    <name evidence="12" type="ORF">ATZ36_15890</name>
</gene>
<dbReference type="UniPathway" id="UPA00219"/>
<keyword evidence="5 10" id="KW-0573">Peptidoglycan synthesis</keyword>
<evidence type="ECO:0000256" key="11">
    <source>
        <dbReference type="PIRNR" id="PIRNR002869"/>
    </source>
</evidence>
<evidence type="ECO:0000256" key="3">
    <source>
        <dbReference type="ARBA" id="ARBA00022692"/>
    </source>
</evidence>
<dbReference type="EMBL" id="LNVX01000227">
    <property type="protein sequence ID" value="OEG71279.1"/>
    <property type="molecule type" value="Genomic_DNA"/>
</dbReference>
<dbReference type="AlphaFoldDB" id="A0A1E5ILD0"/>
<comment type="pathway">
    <text evidence="10">Cell wall biogenesis; peptidoglycan biosynthesis.</text>
</comment>
<reference evidence="12 13" key="1">
    <citation type="submission" date="2015-11" db="EMBL/GenBank/DDBJ databases">
        <title>Evidence for parallel genomic evolution in an endosymbiosis of termite gut flagellates.</title>
        <authorList>
            <person name="Zheng H."/>
        </authorList>
    </citation>
    <scope>NUCLEOTIDE SEQUENCE [LARGE SCALE GENOMIC DNA]</scope>
    <source>
        <strain evidence="12 13">CET450</strain>
    </source>
</reference>
<keyword evidence="13" id="KW-1185">Reference proteome</keyword>
<feature type="transmembrane region" description="Helical" evidence="10">
    <location>
        <begin position="473"/>
        <end position="496"/>
    </location>
</feature>
<dbReference type="GO" id="GO:0008360">
    <property type="term" value="P:regulation of cell shape"/>
    <property type="evidence" value="ECO:0007669"/>
    <property type="project" value="UniProtKB-UniRule"/>
</dbReference>
<dbReference type="Pfam" id="PF03023">
    <property type="entry name" value="MurJ"/>
    <property type="match status" value="1"/>
</dbReference>
<feature type="transmembrane region" description="Helical" evidence="10">
    <location>
        <begin position="415"/>
        <end position="434"/>
    </location>
</feature>
<accession>A0A1E5ILD0</accession>
<dbReference type="PRINTS" id="PR01806">
    <property type="entry name" value="VIRFACTRMVIN"/>
</dbReference>
<dbReference type="NCBIfam" id="TIGR01695">
    <property type="entry name" value="murJ_mviN"/>
    <property type="match status" value="1"/>
</dbReference>
<feature type="transmembrane region" description="Helical" evidence="10">
    <location>
        <begin position="318"/>
        <end position="338"/>
    </location>
</feature>
<feature type="transmembrane region" description="Helical" evidence="10">
    <location>
        <begin position="446"/>
        <end position="467"/>
    </location>
</feature>
<comment type="caution">
    <text evidence="12">The sequence shown here is derived from an EMBL/GenBank/DDBJ whole genome shotgun (WGS) entry which is preliminary data.</text>
</comment>
<evidence type="ECO:0000313" key="12">
    <source>
        <dbReference type="EMBL" id="OEG71279.1"/>
    </source>
</evidence>
<protein>
    <recommendedName>
        <fullName evidence="10">Probable lipid II flippase MurJ</fullName>
    </recommendedName>
</protein>
<dbReference type="GO" id="GO:0005886">
    <property type="term" value="C:plasma membrane"/>
    <property type="evidence" value="ECO:0007669"/>
    <property type="project" value="UniProtKB-SubCell"/>
</dbReference>
<keyword evidence="3 10" id="KW-0812">Transmembrane</keyword>
<sequence length="514" mass="56543">MDNKTLSKYAGKTALGIILSRIFGYIRDMLVANLFGTGMFADTFYAAFRIPNLLRRIFGEGSFSAAFIPVLSEYLRTKEKAEVQNFLNAVFAILLIMLITISVLGVFFSPLLTKIVAGGFANDPEKMMLTIELTRLMFPFILFICLAAFLLAVLNTLHSFFLPAFAVAALSFSEIFYILAVAPMLIPANRIKGLAASVVIGGALHFFIQYPKLKSLGWHLKFKLDLKHPGVKKIVFLMLPSIIGLSAEQINALVDSRFASFLCPGSVPALYYSNRIMQAPLAIFGFAFASVSLPVMSKFFAQKDITMLKSSLNYSIRLTVFTLLPAAVGLMAIGLPIVKLLFEHGNFSPSGSIMTNNALFYYSLGLPAYALSKIFANVFYSFQDTKMPVKTAVEAMILHIGLCAILMRPMGVGGFALATAVSSYFNLILLVIYLKKRIGKLGLKQILFLSSKSLLAAIATGITSWNMCRVSDNLIIAVPVAIISGFIVFIVVSYILRVEELRIFLSIFSKHKKS</sequence>
<dbReference type="GO" id="GO:0071555">
    <property type="term" value="P:cell wall organization"/>
    <property type="evidence" value="ECO:0007669"/>
    <property type="project" value="UniProtKB-UniRule"/>
</dbReference>
<evidence type="ECO:0000256" key="4">
    <source>
        <dbReference type="ARBA" id="ARBA00022960"/>
    </source>
</evidence>
<feature type="transmembrane region" description="Helical" evidence="10">
    <location>
        <begin position="29"/>
        <end position="48"/>
    </location>
</feature>
<dbReference type="HAMAP" id="MF_02078">
    <property type="entry name" value="MurJ_MviN"/>
    <property type="match status" value="1"/>
</dbReference>
<feature type="transmembrane region" description="Helical" evidence="10">
    <location>
        <begin position="86"/>
        <end position="108"/>
    </location>
</feature>
<evidence type="ECO:0000256" key="9">
    <source>
        <dbReference type="ARBA" id="ARBA00061532"/>
    </source>
</evidence>
<feature type="transmembrane region" description="Helical" evidence="10">
    <location>
        <begin position="136"/>
        <end position="154"/>
    </location>
</feature>
<dbReference type="GO" id="GO:0009252">
    <property type="term" value="P:peptidoglycan biosynthetic process"/>
    <property type="evidence" value="ECO:0007669"/>
    <property type="project" value="UniProtKB-UniRule"/>
</dbReference>
<feature type="transmembrane region" description="Helical" evidence="10">
    <location>
        <begin position="194"/>
        <end position="213"/>
    </location>
</feature>
<evidence type="ECO:0000256" key="10">
    <source>
        <dbReference type="HAMAP-Rule" id="MF_02078"/>
    </source>
</evidence>
<dbReference type="InterPro" id="IPR004268">
    <property type="entry name" value="MurJ"/>
</dbReference>